<protein>
    <submittedName>
        <fullName evidence="1">Uncharacterized protein</fullName>
    </submittedName>
</protein>
<dbReference type="Proteomes" id="UP000697998">
    <property type="component" value="Unassembled WGS sequence"/>
</dbReference>
<accession>A0A935UIV7</accession>
<name>A0A935UIV7_9PROT</name>
<gene>
    <name evidence="1" type="ORF">IPJ27_21730</name>
</gene>
<sequence length="100" mass="11655">MSEQSEVATRVTGERRHNLPLRSAFDDAFVMIEPFFDPEQGWAGQSLEHLAYRIVRENFPLLSAEEVHLVVVAAHRVYIERYPDRSDHLPRPDELRQVTL</sequence>
<evidence type="ECO:0000313" key="2">
    <source>
        <dbReference type="Proteomes" id="UP000697998"/>
    </source>
</evidence>
<organism evidence="1 2">
    <name type="scientific">Candidatus Accumulibacter proximus</name>
    <dbReference type="NCBI Taxonomy" id="2954385"/>
    <lineage>
        <taxon>Bacteria</taxon>
        <taxon>Pseudomonadati</taxon>
        <taxon>Pseudomonadota</taxon>
        <taxon>Betaproteobacteria</taxon>
        <taxon>Candidatus Accumulibacter</taxon>
    </lineage>
</organism>
<comment type="caution">
    <text evidence="1">The sequence shown here is derived from an EMBL/GenBank/DDBJ whole genome shotgun (WGS) entry which is preliminary data.</text>
</comment>
<evidence type="ECO:0000313" key="1">
    <source>
        <dbReference type="EMBL" id="MBK7677154.1"/>
    </source>
</evidence>
<dbReference type="EMBL" id="JADJMH010000034">
    <property type="protein sequence ID" value="MBK7677154.1"/>
    <property type="molecule type" value="Genomic_DNA"/>
</dbReference>
<proteinExistence type="predicted"/>
<reference evidence="1 2" key="1">
    <citation type="submission" date="2020-10" db="EMBL/GenBank/DDBJ databases">
        <title>Connecting structure to function with the recovery of over 1000 high-quality activated sludge metagenome-assembled genomes encoding full-length rRNA genes using long-read sequencing.</title>
        <authorList>
            <person name="Singleton C.M."/>
            <person name="Petriglieri F."/>
            <person name="Kristensen J.M."/>
            <person name="Kirkegaard R.H."/>
            <person name="Michaelsen T.Y."/>
            <person name="Andersen M.H."/>
            <person name="Karst S.M."/>
            <person name="Dueholm M.S."/>
            <person name="Nielsen P.H."/>
            <person name="Albertsen M."/>
        </authorList>
    </citation>
    <scope>NUCLEOTIDE SEQUENCE [LARGE SCALE GENOMIC DNA]</scope>
    <source>
        <strain evidence="1">EsbW_18-Q3-R4-48_BATAC.285</strain>
    </source>
</reference>
<dbReference type="AlphaFoldDB" id="A0A935UIV7"/>